<evidence type="ECO:0000256" key="1">
    <source>
        <dbReference type="SAM" id="Phobius"/>
    </source>
</evidence>
<protein>
    <submittedName>
        <fullName evidence="2">Uncharacterized protein</fullName>
    </submittedName>
</protein>
<sequence>MYKDRDRDEARLHTINRVKAGKKPVVNERISQLLAQITVLEDELRAALNEQQSTIVFQIQGKRIKFEQSIKEAHQRLKTNFFRWLVVNRPQNLITGPIIYAMIVPLLITDFCISLYQVTCFPIYGIQKVRRSDYIVFDRKYLNYLNFIEKFHCTYCEYANGLIAYMREIIARTEQYFCPIKHARKLLDTHSRYARFMEYGDAQDYHAKLEEYRRALEKGK</sequence>
<keyword evidence="3" id="KW-1185">Reference proteome</keyword>
<keyword evidence="1" id="KW-0472">Membrane</keyword>
<reference evidence="2 3" key="1">
    <citation type="submission" date="2016-10" db="EMBL/GenBank/DDBJ databases">
        <authorList>
            <person name="de Groot N.N."/>
        </authorList>
    </citation>
    <scope>NUCLEOTIDE SEQUENCE [LARGE SCALE GENOMIC DNA]</scope>
    <source>
        <strain evidence="2 3">Nm1</strain>
    </source>
</reference>
<dbReference type="Proteomes" id="UP000198640">
    <property type="component" value="Unassembled WGS sequence"/>
</dbReference>
<name>A0A1H3E8N8_9PROT</name>
<evidence type="ECO:0000313" key="2">
    <source>
        <dbReference type="EMBL" id="SDX74284.1"/>
    </source>
</evidence>
<keyword evidence="1" id="KW-1133">Transmembrane helix</keyword>
<accession>A0A1H3E8N8</accession>
<gene>
    <name evidence="2" type="ORF">SAMN05421881_100734</name>
</gene>
<feature type="transmembrane region" description="Helical" evidence="1">
    <location>
        <begin position="98"/>
        <end position="124"/>
    </location>
</feature>
<dbReference type="EMBL" id="FNOY01000007">
    <property type="protein sequence ID" value="SDX74284.1"/>
    <property type="molecule type" value="Genomic_DNA"/>
</dbReference>
<organism evidence="2 3">
    <name type="scientific">Nitrosomonas halophila</name>
    <dbReference type="NCBI Taxonomy" id="44576"/>
    <lineage>
        <taxon>Bacteria</taxon>
        <taxon>Pseudomonadati</taxon>
        <taxon>Pseudomonadota</taxon>
        <taxon>Betaproteobacteria</taxon>
        <taxon>Nitrosomonadales</taxon>
        <taxon>Nitrosomonadaceae</taxon>
        <taxon>Nitrosomonas</taxon>
    </lineage>
</organism>
<evidence type="ECO:0000313" key="3">
    <source>
        <dbReference type="Proteomes" id="UP000198640"/>
    </source>
</evidence>
<keyword evidence="1" id="KW-0812">Transmembrane</keyword>
<proteinExistence type="predicted"/>
<dbReference type="STRING" id="44576.SAMN05421881_100734"/>
<dbReference type="AlphaFoldDB" id="A0A1H3E8N8"/>